<keyword evidence="1" id="KW-0378">Hydrolase</keyword>
<dbReference type="EMBL" id="CP150951">
    <property type="protein sequence ID" value="WZC50344.1"/>
    <property type="molecule type" value="Genomic_DNA"/>
</dbReference>
<evidence type="ECO:0000256" key="1">
    <source>
        <dbReference type="ARBA" id="ARBA00022801"/>
    </source>
</evidence>
<sequence>MTDVLLIIDVQNAILDGTASDNRVEAVTSYFDAVVGRLSILKENAASQGVQTIIVQNDGPAGHRLAVGTNGWEIVPRLAPTPKDIVVHKVSCDSFHETDLSEHLTRVGASRLVVGGCMTQFCVDTTVRRAVSSGFDVVLASDGHCTGDSGALTQSEIIAHHNNTLDGFDAGPCAVSVVPTAEISFRT</sequence>
<dbReference type="SUPFAM" id="SSF52499">
    <property type="entry name" value="Isochorismatase-like hydrolases"/>
    <property type="match status" value="1"/>
</dbReference>
<protein>
    <submittedName>
        <fullName evidence="3">Isochorismatase family protein</fullName>
    </submittedName>
</protein>
<dbReference type="Pfam" id="PF00857">
    <property type="entry name" value="Isochorismatase"/>
    <property type="match status" value="1"/>
</dbReference>
<gene>
    <name evidence="3" type="ORF">AABB29_06815</name>
</gene>
<keyword evidence="4" id="KW-1185">Reference proteome</keyword>
<evidence type="ECO:0000313" key="3">
    <source>
        <dbReference type="EMBL" id="WZC50344.1"/>
    </source>
</evidence>
<dbReference type="InterPro" id="IPR050272">
    <property type="entry name" value="Isochorismatase-like_hydrls"/>
</dbReference>
<dbReference type="InterPro" id="IPR036380">
    <property type="entry name" value="Isochorismatase-like_sf"/>
</dbReference>
<feature type="domain" description="Isochorismatase-like" evidence="2">
    <location>
        <begin position="4"/>
        <end position="148"/>
    </location>
</feature>
<evidence type="ECO:0000259" key="2">
    <source>
        <dbReference type="Pfam" id="PF00857"/>
    </source>
</evidence>
<accession>A0ABZ2VAJ3</accession>
<reference evidence="4" key="1">
    <citation type="submission" date="2024-04" db="EMBL/GenBank/DDBJ databases">
        <title>Phylogenomic analyses of a clade within the roseobacter group suggest taxonomic reassignments of species of the genera Aestuariivita, Citreicella, Loktanella, Nautella, Pelagibaca, Ruegeria, Thalassobius, Thiobacimonas and Tropicibacter, and the proposal o.</title>
        <authorList>
            <person name="Jeon C.O."/>
        </authorList>
    </citation>
    <scope>NUCLEOTIDE SEQUENCE [LARGE SCALE GENOMIC DNA]</scope>
    <source>
        <strain evidence="4">BS5-3</strain>
    </source>
</reference>
<evidence type="ECO:0000313" key="4">
    <source>
        <dbReference type="Proteomes" id="UP001440612"/>
    </source>
</evidence>
<dbReference type="RefSeq" id="WP_341368446.1">
    <property type="nucleotide sequence ID" value="NZ_CP150951.2"/>
</dbReference>
<name>A0ABZ2VAJ3_9RHOB</name>
<organism evidence="3 4">
    <name type="scientific">Yoonia phaeophyticola</name>
    <dbReference type="NCBI Taxonomy" id="3137369"/>
    <lineage>
        <taxon>Bacteria</taxon>
        <taxon>Pseudomonadati</taxon>
        <taxon>Pseudomonadota</taxon>
        <taxon>Alphaproteobacteria</taxon>
        <taxon>Rhodobacterales</taxon>
        <taxon>Paracoccaceae</taxon>
        <taxon>Yoonia</taxon>
    </lineage>
</organism>
<dbReference type="Proteomes" id="UP001440612">
    <property type="component" value="Chromosome"/>
</dbReference>
<dbReference type="InterPro" id="IPR000868">
    <property type="entry name" value="Isochorismatase-like_dom"/>
</dbReference>
<proteinExistence type="predicted"/>
<dbReference type="PANTHER" id="PTHR43540">
    <property type="entry name" value="PEROXYUREIDOACRYLATE/UREIDOACRYLATE AMIDOHYDROLASE-RELATED"/>
    <property type="match status" value="1"/>
</dbReference>
<dbReference type="PANTHER" id="PTHR43540:SF14">
    <property type="entry name" value="ISOCHORISMATASE"/>
    <property type="match status" value="1"/>
</dbReference>
<dbReference type="Gene3D" id="3.40.50.850">
    <property type="entry name" value="Isochorismatase-like"/>
    <property type="match status" value="1"/>
</dbReference>